<organism evidence="1 2">
    <name type="scientific">Actinoalloteichus hymeniacidonis</name>
    <dbReference type="NCBI Taxonomy" id="340345"/>
    <lineage>
        <taxon>Bacteria</taxon>
        <taxon>Bacillati</taxon>
        <taxon>Actinomycetota</taxon>
        <taxon>Actinomycetes</taxon>
        <taxon>Pseudonocardiales</taxon>
        <taxon>Pseudonocardiaceae</taxon>
        <taxon>Actinoalloteichus</taxon>
    </lineage>
</organism>
<proteinExistence type="predicted"/>
<dbReference type="GO" id="GO:0008897">
    <property type="term" value="F:holo-[acyl-carrier-protein] synthase activity"/>
    <property type="evidence" value="ECO:0007669"/>
    <property type="project" value="InterPro"/>
</dbReference>
<dbReference type="EMBL" id="CP014859">
    <property type="protein sequence ID" value="AOS64234.1"/>
    <property type="molecule type" value="Genomic_DNA"/>
</dbReference>
<accession>A0AAC9HRE6</accession>
<dbReference type="RefSeq" id="WP_069850373.1">
    <property type="nucleotide sequence ID" value="NZ_CP014859.1"/>
</dbReference>
<reference evidence="2" key="1">
    <citation type="submission" date="2016-03" db="EMBL/GenBank/DDBJ databases">
        <title>Complete genome sequence of the type strain Actinoalloteichus hymeniacidonis DSM 45092.</title>
        <authorList>
            <person name="Schaffert L."/>
            <person name="Albersmeier A."/>
            <person name="Winkler A."/>
            <person name="Kalinowski J."/>
            <person name="Zotchev S."/>
            <person name="Ruckert C."/>
        </authorList>
    </citation>
    <scope>NUCLEOTIDE SEQUENCE [LARGE SCALE GENOMIC DNA]</scope>
    <source>
        <strain evidence="2">HPA177(T) (DSM 45092(T))</strain>
    </source>
</reference>
<sequence>MLRGQFGTPERAEYDTVAPRQRRRWLLARLAAKDAVRRLMWDGGAGPIFPAELEIRHAHDRGPASGLLTVVGRHGRQVPDLRIAVGVAGVTAVAIARPADRPAPGIAITEYRAGSDRSIAEELALAAAMSTVDPVVSEAPARVLATEGSLWAVRVPEGSGPGRTRQVRTAVLDQAEGLDGGPWLVAWT</sequence>
<dbReference type="SUPFAM" id="SSF56214">
    <property type="entry name" value="4'-phosphopantetheinyl transferase"/>
    <property type="match status" value="1"/>
</dbReference>
<dbReference type="GO" id="GO:0000287">
    <property type="term" value="F:magnesium ion binding"/>
    <property type="evidence" value="ECO:0007669"/>
    <property type="project" value="InterPro"/>
</dbReference>
<evidence type="ECO:0000313" key="2">
    <source>
        <dbReference type="Proteomes" id="UP000095210"/>
    </source>
</evidence>
<dbReference type="Gene3D" id="3.90.470.20">
    <property type="entry name" value="4'-phosphopantetheinyl transferase domain"/>
    <property type="match status" value="1"/>
</dbReference>
<dbReference type="Proteomes" id="UP000095210">
    <property type="component" value="Chromosome"/>
</dbReference>
<dbReference type="InterPro" id="IPR037143">
    <property type="entry name" value="4-PPantetheinyl_Trfase_dom_sf"/>
</dbReference>
<evidence type="ECO:0000313" key="1">
    <source>
        <dbReference type="EMBL" id="AOS64234.1"/>
    </source>
</evidence>
<gene>
    <name evidence="1" type="ORF">TL08_17170</name>
</gene>
<dbReference type="KEGG" id="ahm:TL08_17170"/>
<protein>
    <submittedName>
        <fullName evidence="1">Uncharacterized protein</fullName>
    </submittedName>
</protein>
<keyword evidence="2" id="KW-1185">Reference proteome</keyword>
<dbReference type="AlphaFoldDB" id="A0AAC9HRE6"/>
<name>A0AAC9HRE6_9PSEU</name>